<dbReference type="GO" id="GO:0005524">
    <property type="term" value="F:ATP binding"/>
    <property type="evidence" value="ECO:0007669"/>
    <property type="project" value="UniProtKB-UniRule"/>
</dbReference>
<keyword evidence="3" id="KW-0547">Nucleotide-binding</keyword>
<dbReference type="InterPro" id="IPR001715">
    <property type="entry name" value="CH_dom"/>
</dbReference>
<dbReference type="GO" id="GO:0007018">
    <property type="term" value="P:microtubule-based movement"/>
    <property type="evidence" value="ECO:0007669"/>
    <property type="project" value="InterPro"/>
</dbReference>
<reference evidence="7" key="1">
    <citation type="journal article" date="2023" name="Plant J.">
        <title>The genome of the king protea, Protea cynaroides.</title>
        <authorList>
            <person name="Chang J."/>
            <person name="Duong T.A."/>
            <person name="Schoeman C."/>
            <person name="Ma X."/>
            <person name="Roodt D."/>
            <person name="Barker N."/>
            <person name="Li Z."/>
            <person name="Van de Peer Y."/>
            <person name="Mizrachi E."/>
        </authorList>
    </citation>
    <scope>NUCLEOTIDE SEQUENCE</scope>
    <source>
        <tissue evidence="7">Young leaves</tissue>
    </source>
</reference>
<protein>
    <submittedName>
        <fullName evidence="7">Uncharacterized protein</fullName>
    </submittedName>
</protein>
<dbReference type="GO" id="GO:0008017">
    <property type="term" value="F:microtubule binding"/>
    <property type="evidence" value="ECO:0007669"/>
    <property type="project" value="InterPro"/>
</dbReference>
<dbReference type="PANTHER" id="PTHR47972">
    <property type="entry name" value="KINESIN-LIKE PROTEIN KLP-3"/>
    <property type="match status" value="1"/>
</dbReference>
<dbReference type="Proteomes" id="UP001141806">
    <property type="component" value="Unassembled WGS sequence"/>
</dbReference>
<evidence type="ECO:0000256" key="4">
    <source>
        <dbReference type="SAM" id="Coils"/>
    </source>
</evidence>
<name>A0A9Q0K3A0_9MAGN</name>
<dbReference type="OrthoDB" id="3176171at2759"/>
<dbReference type="Gene3D" id="3.40.850.10">
    <property type="entry name" value="Kinesin motor domain"/>
    <property type="match status" value="1"/>
</dbReference>
<dbReference type="InterPro" id="IPR036961">
    <property type="entry name" value="Kinesin_motor_dom_sf"/>
</dbReference>
<dbReference type="GO" id="GO:0015630">
    <property type="term" value="C:microtubule cytoskeleton"/>
    <property type="evidence" value="ECO:0007669"/>
    <property type="project" value="TreeGrafter"/>
</dbReference>
<feature type="coiled-coil region" evidence="4">
    <location>
        <begin position="371"/>
        <end position="427"/>
    </location>
</feature>
<feature type="binding site" evidence="3">
    <location>
        <begin position="599"/>
        <end position="606"/>
    </location>
    <ligand>
        <name>ATP</name>
        <dbReference type="ChEBI" id="CHEBI:30616"/>
    </ligand>
</feature>
<dbReference type="InterPro" id="IPR031852">
    <property type="entry name" value="Vik1/Cik1_MT-bd"/>
</dbReference>
<keyword evidence="8" id="KW-1185">Reference proteome</keyword>
<dbReference type="PANTHER" id="PTHR47972:SF14">
    <property type="entry name" value="KINESIN-LIKE PROTEIN KIN-14J"/>
    <property type="match status" value="1"/>
</dbReference>
<sequence>MTLLHTKENGGINRPSAAGNWSAIELTVNANFEDEAKQRAELVEWLNGMLPDLRLPVEASEEEFRACLIDGTVLCSVLDRLSPGSINEWGEFDHSSESHLENVIRFLAAMDQMGLPSFRLLDLQQGSMVTVVKSLLILKEHFNSNPVGDNVHIPSSMSKSGTQPREVSPCGQNIPVAEEEKRKSLHDSKFPRVLRSHVMSEPSAALPLIHHVGHKFHEVFQLKQGCYADLPAAKISEMMKSNSLDNAPTQSLLSVVNGILDESIERKNGEIPHRVACLLRKVVQEIERRISTQAEHLRTQNNLYKTREEKYQSRIRVLKTLATGTSEETQVAMKKFQNIKMEKIAMEEKKKLEEQDMVRLVKEKDYIDLEISTLKQELELANKKYEQHYLQLETQAKGTKIELEEKLKELMVLLEDSRKKVEELEAFSESKAQSWNKKEHSYQTFIDSQFKSLQDLRVTSQSIKQVVLNTERVYSEEFSRLGVKLKGLTEVAENYHMVHAENRKLYNEVQDLKGKIRVYCRIRPFLPGQNGKQTTIDMIGENGELVIVNPLKQGKDSHRVFKFNKVFGPTATQEEVFLDTQPLIRSILDGYNVCIFAYGQTGSGKTYTMSGPDGASKEDWGVNYRALNDLFQISQNRRNSFIYEVGVQMVEIYNEQVRDLLTSDGSQRRYPSLSYFSLFHYRSVLSAANLLDIIYNFPQAELLTLLFD</sequence>
<dbReference type="InterPro" id="IPR036872">
    <property type="entry name" value="CH_dom_sf"/>
</dbReference>
<comment type="caution">
    <text evidence="7">The sequence shown here is derived from an EMBL/GenBank/DDBJ whole genome shotgun (WGS) entry which is preliminary data.</text>
</comment>
<dbReference type="SMART" id="SM00129">
    <property type="entry name" value="KISc"/>
    <property type="match status" value="1"/>
</dbReference>
<feature type="domain" description="Calponin-homology (CH)" evidence="5">
    <location>
        <begin position="36"/>
        <end position="143"/>
    </location>
</feature>
<dbReference type="GO" id="GO:0003777">
    <property type="term" value="F:microtubule motor activity"/>
    <property type="evidence" value="ECO:0007669"/>
    <property type="project" value="InterPro"/>
</dbReference>
<dbReference type="SUPFAM" id="SSF52540">
    <property type="entry name" value="P-loop containing nucleoside triphosphate hydrolases"/>
    <property type="match status" value="1"/>
</dbReference>
<dbReference type="InterPro" id="IPR027640">
    <property type="entry name" value="Kinesin-like_fam"/>
</dbReference>
<evidence type="ECO:0000256" key="3">
    <source>
        <dbReference type="PROSITE-ProRule" id="PRU00283"/>
    </source>
</evidence>
<accession>A0A9Q0K3A0</accession>
<feature type="domain" description="Kinesin motor" evidence="6">
    <location>
        <begin position="515"/>
        <end position="708"/>
    </location>
</feature>
<dbReference type="Pfam" id="PF16796">
    <property type="entry name" value="Microtub_bd"/>
    <property type="match status" value="1"/>
</dbReference>
<keyword evidence="2 3" id="KW-0505">Motor protein</keyword>
<dbReference type="InterPro" id="IPR027417">
    <property type="entry name" value="P-loop_NTPase"/>
</dbReference>
<dbReference type="InterPro" id="IPR001752">
    <property type="entry name" value="Kinesin_motor_dom"/>
</dbReference>
<proteinExistence type="inferred from homology"/>
<dbReference type="EMBL" id="JAMYWD010000009">
    <property type="protein sequence ID" value="KAJ4960365.1"/>
    <property type="molecule type" value="Genomic_DNA"/>
</dbReference>
<dbReference type="Gene3D" id="1.10.418.10">
    <property type="entry name" value="Calponin-like domain"/>
    <property type="match status" value="1"/>
</dbReference>
<gene>
    <name evidence="7" type="ORF">NE237_020275</name>
</gene>
<dbReference type="PROSITE" id="PS50067">
    <property type="entry name" value="KINESIN_MOTOR_2"/>
    <property type="match status" value="1"/>
</dbReference>
<evidence type="ECO:0000256" key="2">
    <source>
        <dbReference type="ARBA" id="ARBA00023175"/>
    </source>
</evidence>
<dbReference type="AlphaFoldDB" id="A0A9Q0K3A0"/>
<evidence type="ECO:0000256" key="1">
    <source>
        <dbReference type="ARBA" id="ARBA00010899"/>
    </source>
</evidence>
<dbReference type="SUPFAM" id="SSF47576">
    <property type="entry name" value="Calponin-homology domain, CH-domain"/>
    <property type="match status" value="1"/>
</dbReference>
<dbReference type="SMART" id="SM00033">
    <property type="entry name" value="CH"/>
    <property type="match status" value="1"/>
</dbReference>
<evidence type="ECO:0000259" key="6">
    <source>
        <dbReference type="PROSITE" id="PS50067"/>
    </source>
</evidence>
<evidence type="ECO:0000259" key="5">
    <source>
        <dbReference type="PROSITE" id="PS50021"/>
    </source>
</evidence>
<dbReference type="Pfam" id="PF00307">
    <property type="entry name" value="CH"/>
    <property type="match status" value="1"/>
</dbReference>
<evidence type="ECO:0000313" key="7">
    <source>
        <dbReference type="EMBL" id="KAJ4960365.1"/>
    </source>
</evidence>
<keyword evidence="4" id="KW-0175">Coiled coil</keyword>
<evidence type="ECO:0000313" key="8">
    <source>
        <dbReference type="Proteomes" id="UP001141806"/>
    </source>
</evidence>
<dbReference type="PROSITE" id="PS50021">
    <property type="entry name" value="CH"/>
    <property type="match status" value="1"/>
</dbReference>
<comment type="similarity">
    <text evidence="1">Belongs to the TRAFAC class myosin-kinesin ATPase superfamily. Kinesin family. KIN-14 subfamily.</text>
</comment>
<dbReference type="FunFam" id="3.40.850.10:FF:000111">
    <property type="entry name" value="p-loop nucleoside triphosphate hydrolase superfamily protein with CH (Calponin Homology) domain"/>
    <property type="match status" value="1"/>
</dbReference>
<organism evidence="7 8">
    <name type="scientific">Protea cynaroides</name>
    <dbReference type="NCBI Taxonomy" id="273540"/>
    <lineage>
        <taxon>Eukaryota</taxon>
        <taxon>Viridiplantae</taxon>
        <taxon>Streptophyta</taxon>
        <taxon>Embryophyta</taxon>
        <taxon>Tracheophyta</taxon>
        <taxon>Spermatophyta</taxon>
        <taxon>Magnoliopsida</taxon>
        <taxon>Proteales</taxon>
        <taxon>Proteaceae</taxon>
        <taxon>Protea</taxon>
    </lineage>
</organism>
<keyword evidence="3" id="KW-0067">ATP-binding</keyword>